<sequence>MVEEDVEGRIVLNQPAGHVEAGESFLQAVKRETLEETAHHFEPQAVTGIYRWMHPDNGITFVRHAFCGVVGEPDTDLALDEGILRALWLGPDELRAQADKLRSPLVMQSIEDYLNGQRYPLKLYRDIE</sequence>
<dbReference type="EMBL" id="SOQX01000002">
    <property type="protein sequence ID" value="TDY02784.1"/>
    <property type="molecule type" value="Genomic_DNA"/>
</dbReference>
<comment type="similarity">
    <text evidence="1 4">Belongs to the Nudix hydrolase family. NudJ subfamily.</text>
</comment>
<dbReference type="InterPro" id="IPR000086">
    <property type="entry name" value="NUDIX_hydrolase_dom"/>
</dbReference>
<evidence type="ECO:0000256" key="2">
    <source>
        <dbReference type="ARBA" id="ARBA00011245"/>
    </source>
</evidence>
<feature type="domain" description="Nudix hydrolase" evidence="5">
    <location>
        <begin position="1"/>
        <end position="111"/>
    </location>
</feature>
<keyword evidence="4" id="KW-0378">Hydrolase</keyword>
<dbReference type="Pfam" id="PF00293">
    <property type="entry name" value="NUDIX"/>
    <property type="match status" value="1"/>
</dbReference>
<evidence type="ECO:0000313" key="6">
    <source>
        <dbReference type="EMBL" id="TDY02784.1"/>
    </source>
</evidence>
<dbReference type="PROSITE" id="PS51462">
    <property type="entry name" value="NUDIX"/>
    <property type="match status" value="1"/>
</dbReference>
<dbReference type="InterPro" id="IPR015797">
    <property type="entry name" value="NUDIX_hydrolase-like_dom_sf"/>
</dbReference>
<name>A0A4R8IR30_9GAMM</name>
<proteinExistence type="inferred from homology"/>
<accession>A0A4R8IR30</accession>
<dbReference type="SUPFAM" id="SSF55811">
    <property type="entry name" value="Nudix"/>
    <property type="match status" value="1"/>
</dbReference>
<dbReference type="GO" id="GO:0017111">
    <property type="term" value="F:ribonucleoside triphosphate phosphatase activity"/>
    <property type="evidence" value="ECO:0007669"/>
    <property type="project" value="InterPro"/>
</dbReference>
<comment type="caution">
    <text evidence="6">The sequence shown here is derived from an EMBL/GenBank/DDBJ whole genome shotgun (WGS) entry which is preliminary data.</text>
</comment>
<reference evidence="6 7" key="1">
    <citation type="submission" date="2019-03" db="EMBL/GenBank/DDBJ databases">
        <title>Genomic Encyclopedia of Type Strains, Phase IV (KMG-IV): sequencing the most valuable type-strain genomes for metagenomic binning, comparative biology and taxonomic classification.</title>
        <authorList>
            <person name="Goeker M."/>
        </authorList>
    </citation>
    <scope>NUCLEOTIDE SEQUENCE [LARGE SCALE GENOMIC DNA]</scope>
    <source>
        <strain evidence="6 7">DSM 16326</strain>
    </source>
</reference>
<gene>
    <name evidence="4" type="primary">nudJ</name>
    <name evidence="6" type="ORF">EDC23_1165</name>
</gene>
<keyword evidence="4" id="KW-0460">Magnesium</keyword>
<dbReference type="CDD" id="cd03675">
    <property type="entry name" value="NUDIX_Hydrolase"/>
    <property type="match status" value="1"/>
</dbReference>
<dbReference type="Gene3D" id="3.90.79.10">
    <property type="entry name" value="Nucleoside Triphosphate Pyrophosphohydrolase"/>
    <property type="match status" value="1"/>
</dbReference>
<dbReference type="AlphaFoldDB" id="A0A4R8IR30"/>
<evidence type="ECO:0000313" key="7">
    <source>
        <dbReference type="Proteomes" id="UP000294914"/>
    </source>
</evidence>
<evidence type="ECO:0000256" key="1">
    <source>
        <dbReference type="ARBA" id="ARBA00007608"/>
    </source>
</evidence>
<dbReference type="GO" id="GO:0017110">
    <property type="term" value="F:nucleoside diphosphate phosphatase activity"/>
    <property type="evidence" value="ECO:0007669"/>
    <property type="project" value="InterPro"/>
</dbReference>
<dbReference type="EC" id="3.6.1.-" evidence="4"/>
<dbReference type="GO" id="GO:0004787">
    <property type="term" value="F:thiamine diphosphate phosphatase activity"/>
    <property type="evidence" value="ECO:0007669"/>
    <property type="project" value="InterPro"/>
</dbReference>
<comment type="cofactor">
    <cofactor evidence="4">
        <name>Mg(2+)</name>
        <dbReference type="ChEBI" id="CHEBI:18420"/>
    </cofactor>
</comment>
<evidence type="ECO:0000259" key="5">
    <source>
        <dbReference type="PROSITE" id="PS51462"/>
    </source>
</evidence>
<evidence type="ECO:0000256" key="4">
    <source>
        <dbReference type="RuleBase" id="RU364043"/>
    </source>
</evidence>
<comment type="subunit">
    <text evidence="2 4">Monomer.</text>
</comment>
<organism evidence="6 7">
    <name type="scientific">Thiohalophilus thiocyanatoxydans</name>
    <dbReference type="NCBI Taxonomy" id="381308"/>
    <lineage>
        <taxon>Bacteria</taxon>
        <taxon>Pseudomonadati</taxon>
        <taxon>Pseudomonadota</taxon>
        <taxon>Gammaproteobacteria</taxon>
        <taxon>Thiohalomonadales</taxon>
        <taxon>Thiohalophilaceae</taxon>
        <taxon>Thiohalophilus</taxon>
    </lineage>
</organism>
<protein>
    <recommendedName>
        <fullName evidence="3 4">Phosphatase NudJ</fullName>
        <ecNumber evidence="4">3.6.1.-</ecNumber>
    </recommendedName>
</protein>
<dbReference type="Proteomes" id="UP000294914">
    <property type="component" value="Unassembled WGS sequence"/>
</dbReference>
<evidence type="ECO:0000256" key="3">
    <source>
        <dbReference type="ARBA" id="ARBA00015552"/>
    </source>
</evidence>
<keyword evidence="7" id="KW-1185">Reference proteome</keyword>
<dbReference type="InterPro" id="IPR033713">
    <property type="entry name" value="NudJ"/>
</dbReference>